<dbReference type="GO" id="GO:0043590">
    <property type="term" value="C:bacterial nucleoid"/>
    <property type="evidence" value="ECO:0007669"/>
    <property type="project" value="UniProtKB-UniRule"/>
</dbReference>
<dbReference type="RefSeq" id="WP_142524936.1">
    <property type="nucleotide sequence ID" value="NZ_CABFUZ020000100.1"/>
</dbReference>
<evidence type="ECO:0000313" key="5">
    <source>
        <dbReference type="Proteomes" id="UP000381693"/>
    </source>
</evidence>
<dbReference type="GO" id="GO:0003677">
    <property type="term" value="F:DNA binding"/>
    <property type="evidence" value="ECO:0007669"/>
    <property type="project" value="UniProtKB-UniRule"/>
</dbReference>
<keyword evidence="2" id="KW-0963">Cytoplasm</keyword>
<dbReference type="Proteomes" id="UP000381693">
    <property type="component" value="Unassembled WGS sequence"/>
</dbReference>
<dbReference type="EMBL" id="CABFUZ020000100">
    <property type="protein sequence ID" value="VVM05943.1"/>
    <property type="molecule type" value="Genomic_DNA"/>
</dbReference>
<sequence length="102" mass="11033">MNLNKMLKQARQLQEQAQKLQEDLASRRFEVEGAGGKLRAVASGGGQLLDLWIAPELVAQGDAQMLSELILATVREALDRARQASEAEMKKLGSGFGLPGMP</sequence>
<evidence type="ECO:0000256" key="3">
    <source>
        <dbReference type="SAM" id="Coils"/>
    </source>
</evidence>
<keyword evidence="1 2" id="KW-0238">DNA-binding</keyword>
<dbReference type="PANTHER" id="PTHR33449">
    <property type="entry name" value="NUCLEOID-ASSOCIATED PROTEIN YBAB"/>
    <property type="match status" value="1"/>
</dbReference>
<dbReference type="InterPro" id="IPR036894">
    <property type="entry name" value="YbaB-like_sf"/>
</dbReference>
<dbReference type="PIRSF" id="PIRSF004555">
    <property type="entry name" value="UCP004555"/>
    <property type="match status" value="1"/>
</dbReference>
<organism evidence="4 5">
    <name type="scientific">Methylacidimicrobium cyclopophantes</name>
    <dbReference type="NCBI Taxonomy" id="1041766"/>
    <lineage>
        <taxon>Bacteria</taxon>
        <taxon>Pseudomonadati</taxon>
        <taxon>Verrucomicrobiota</taxon>
        <taxon>Methylacidimicrobium</taxon>
    </lineage>
</organism>
<dbReference type="InterPro" id="IPR004401">
    <property type="entry name" value="YbaB/EbfC"/>
</dbReference>
<comment type="caution">
    <text evidence="4">The sequence shown here is derived from an EMBL/GenBank/DDBJ whole genome shotgun (WGS) entry which is preliminary data.</text>
</comment>
<dbReference type="SUPFAM" id="SSF82607">
    <property type="entry name" value="YbaB-like"/>
    <property type="match status" value="1"/>
</dbReference>
<dbReference type="AlphaFoldDB" id="A0A5E6MKA8"/>
<evidence type="ECO:0000256" key="2">
    <source>
        <dbReference type="HAMAP-Rule" id="MF_00274"/>
    </source>
</evidence>
<accession>A0A5E6MKA8</accession>
<evidence type="ECO:0000256" key="1">
    <source>
        <dbReference type="ARBA" id="ARBA00023125"/>
    </source>
</evidence>
<dbReference type="Gene3D" id="3.30.1310.10">
    <property type="entry name" value="Nucleoid-associated protein YbaB-like domain"/>
    <property type="match status" value="1"/>
</dbReference>
<comment type="subunit">
    <text evidence="2">Homodimer.</text>
</comment>
<proteinExistence type="inferred from homology"/>
<name>A0A5E6MKA8_9BACT</name>
<keyword evidence="3" id="KW-0175">Coiled coil</keyword>
<feature type="coiled-coil region" evidence="3">
    <location>
        <begin position="3"/>
        <end position="30"/>
    </location>
</feature>
<comment type="function">
    <text evidence="2">Binds to DNA and alters its conformation. May be involved in regulation of gene expression, nucleoid organization and DNA protection.</text>
</comment>
<dbReference type="PANTHER" id="PTHR33449:SF1">
    <property type="entry name" value="NUCLEOID-ASSOCIATED PROTEIN YBAB"/>
    <property type="match status" value="1"/>
</dbReference>
<dbReference type="NCBIfam" id="TIGR00103">
    <property type="entry name" value="DNA_YbaB_EbfC"/>
    <property type="match status" value="1"/>
</dbReference>
<dbReference type="HAMAP" id="MF_00274">
    <property type="entry name" value="DNA_YbaB_EbfC"/>
    <property type="match status" value="1"/>
</dbReference>
<protein>
    <recommendedName>
        <fullName evidence="2">Nucleoid-associated protein MAMC_00869</fullName>
    </recommendedName>
</protein>
<keyword evidence="5" id="KW-1185">Reference proteome</keyword>
<comment type="similarity">
    <text evidence="2">Belongs to the YbaB/EbfC family.</text>
</comment>
<evidence type="ECO:0000313" key="4">
    <source>
        <dbReference type="EMBL" id="VVM05943.1"/>
    </source>
</evidence>
<comment type="subcellular location">
    <subcellularLocation>
        <location evidence="2">Cytoplasm</location>
        <location evidence="2">Nucleoid</location>
    </subcellularLocation>
</comment>
<reference evidence="4" key="1">
    <citation type="submission" date="2019-09" db="EMBL/GenBank/DDBJ databases">
        <authorList>
            <person name="Cremers G."/>
        </authorList>
    </citation>
    <scope>NUCLEOTIDE SEQUENCE [LARGE SCALE GENOMIC DNA]</scope>
    <source>
        <strain evidence="4">3B</strain>
    </source>
</reference>
<gene>
    <name evidence="4" type="ORF">MAMC_00869</name>
</gene>
<dbReference type="OrthoDB" id="195608at2"/>
<dbReference type="Pfam" id="PF02575">
    <property type="entry name" value="YbaB_DNA_bd"/>
    <property type="match status" value="1"/>
</dbReference>
<dbReference type="GO" id="GO:0005829">
    <property type="term" value="C:cytosol"/>
    <property type="evidence" value="ECO:0007669"/>
    <property type="project" value="TreeGrafter"/>
</dbReference>